<dbReference type="AlphaFoldDB" id="A0A392RD61"/>
<sequence>MVHANLGKSVLNLSAVVNSDVGASTKATSKFVDESLKETVPETDVMPNVDTYVAPETDSVPNTVMSMAPDTVVDQNVPDTPEREKTPEVVMTGNNSGDNTVVNSQFDESMRTVVADSEKDTS</sequence>
<organism evidence="2 3">
    <name type="scientific">Trifolium medium</name>
    <dbReference type="NCBI Taxonomy" id="97028"/>
    <lineage>
        <taxon>Eukaryota</taxon>
        <taxon>Viridiplantae</taxon>
        <taxon>Streptophyta</taxon>
        <taxon>Embryophyta</taxon>
        <taxon>Tracheophyta</taxon>
        <taxon>Spermatophyta</taxon>
        <taxon>Magnoliopsida</taxon>
        <taxon>eudicotyledons</taxon>
        <taxon>Gunneridae</taxon>
        <taxon>Pentapetalae</taxon>
        <taxon>rosids</taxon>
        <taxon>fabids</taxon>
        <taxon>Fabales</taxon>
        <taxon>Fabaceae</taxon>
        <taxon>Papilionoideae</taxon>
        <taxon>50 kb inversion clade</taxon>
        <taxon>NPAAA clade</taxon>
        <taxon>Hologalegina</taxon>
        <taxon>IRL clade</taxon>
        <taxon>Trifolieae</taxon>
        <taxon>Trifolium</taxon>
    </lineage>
</organism>
<proteinExistence type="predicted"/>
<feature type="compositionally biased region" description="Polar residues" evidence="1">
    <location>
        <begin position="92"/>
        <end position="107"/>
    </location>
</feature>
<comment type="caution">
    <text evidence="2">The sequence shown here is derived from an EMBL/GenBank/DDBJ whole genome shotgun (WGS) entry which is preliminary data.</text>
</comment>
<feature type="non-terminal residue" evidence="2">
    <location>
        <position position="122"/>
    </location>
</feature>
<evidence type="ECO:0000313" key="2">
    <source>
        <dbReference type="EMBL" id="MCI34563.1"/>
    </source>
</evidence>
<protein>
    <submittedName>
        <fullName evidence="2">Uncharacterized protein</fullName>
    </submittedName>
</protein>
<name>A0A392RD61_9FABA</name>
<keyword evidence="3" id="KW-1185">Reference proteome</keyword>
<dbReference type="EMBL" id="LXQA010214930">
    <property type="protein sequence ID" value="MCI34563.1"/>
    <property type="molecule type" value="Genomic_DNA"/>
</dbReference>
<feature type="region of interest" description="Disordered" evidence="1">
    <location>
        <begin position="71"/>
        <end position="122"/>
    </location>
</feature>
<dbReference type="Proteomes" id="UP000265520">
    <property type="component" value="Unassembled WGS sequence"/>
</dbReference>
<evidence type="ECO:0000313" key="3">
    <source>
        <dbReference type="Proteomes" id="UP000265520"/>
    </source>
</evidence>
<reference evidence="2 3" key="1">
    <citation type="journal article" date="2018" name="Front. Plant Sci.">
        <title>Red Clover (Trifolium pratense) and Zigzag Clover (T. medium) - A Picture of Genomic Similarities and Differences.</title>
        <authorList>
            <person name="Dluhosova J."/>
            <person name="Istvanek J."/>
            <person name="Nedelnik J."/>
            <person name="Repkova J."/>
        </authorList>
    </citation>
    <scope>NUCLEOTIDE SEQUENCE [LARGE SCALE GENOMIC DNA]</scope>
    <source>
        <strain evidence="3">cv. 10/8</strain>
        <tissue evidence="2">Leaf</tissue>
    </source>
</reference>
<accession>A0A392RD61</accession>
<evidence type="ECO:0000256" key="1">
    <source>
        <dbReference type="SAM" id="MobiDB-lite"/>
    </source>
</evidence>